<dbReference type="GO" id="GO:0016740">
    <property type="term" value="F:transferase activity"/>
    <property type="evidence" value="ECO:0007669"/>
    <property type="project" value="UniProtKB-KW"/>
</dbReference>
<dbReference type="PANTHER" id="PTHR43630:SF2">
    <property type="entry name" value="GLYCOSYLTRANSFERASE"/>
    <property type="match status" value="1"/>
</dbReference>
<dbReference type="Pfam" id="PF00535">
    <property type="entry name" value="Glycos_transf_2"/>
    <property type="match status" value="1"/>
</dbReference>
<protein>
    <submittedName>
        <fullName evidence="2">Putative glycosyltransferase</fullName>
    </submittedName>
</protein>
<organism evidence="2">
    <name type="scientific">viral metagenome</name>
    <dbReference type="NCBI Taxonomy" id="1070528"/>
    <lineage>
        <taxon>unclassified sequences</taxon>
        <taxon>metagenomes</taxon>
        <taxon>organismal metagenomes</taxon>
    </lineage>
</organism>
<accession>A0A6M3KEP3</accession>
<name>A0A6M3KEP3_9ZZZZ</name>
<reference evidence="2" key="1">
    <citation type="submission" date="2020-03" db="EMBL/GenBank/DDBJ databases">
        <title>The deep terrestrial virosphere.</title>
        <authorList>
            <person name="Holmfeldt K."/>
            <person name="Nilsson E."/>
            <person name="Simone D."/>
            <person name="Lopez-Fernandez M."/>
            <person name="Wu X."/>
            <person name="de Brujin I."/>
            <person name="Lundin D."/>
            <person name="Andersson A."/>
            <person name="Bertilsson S."/>
            <person name="Dopson M."/>
        </authorList>
    </citation>
    <scope>NUCLEOTIDE SEQUENCE</scope>
    <source>
        <strain evidence="2">MM415A00788</strain>
    </source>
</reference>
<sequence length="204" mass="23546">MLSGCMIVQDEESCIARALNSLHPFVDEIVVVDGGSVDSTMQIAQSYEKVKLFEIPFARNFALQKNNALERASGDWLFLLDADEYIERYVGQSLARLISGEYGNYDAYGFNRQTFIDKWFANPANPDWQIRLFRNYVRYVHELHESPEGFKQLQLSNLSIKHYKTNAMQDKDNRLYWDMGQEPPNGWVKINDVWTYTAPGGKNG</sequence>
<evidence type="ECO:0000313" key="2">
    <source>
        <dbReference type="EMBL" id="QJA80025.1"/>
    </source>
</evidence>
<dbReference type="InterPro" id="IPR001173">
    <property type="entry name" value="Glyco_trans_2-like"/>
</dbReference>
<gene>
    <name evidence="2" type="ORF">MM415A00788_0012</name>
</gene>
<proteinExistence type="predicted"/>
<dbReference type="CDD" id="cd02511">
    <property type="entry name" value="Beta4Glucosyltransferase"/>
    <property type="match status" value="1"/>
</dbReference>
<dbReference type="InterPro" id="IPR029044">
    <property type="entry name" value="Nucleotide-diphossugar_trans"/>
</dbReference>
<feature type="domain" description="Glycosyltransferase 2-like" evidence="1">
    <location>
        <begin position="5"/>
        <end position="126"/>
    </location>
</feature>
<keyword evidence="2" id="KW-0808">Transferase</keyword>
<evidence type="ECO:0000259" key="1">
    <source>
        <dbReference type="Pfam" id="PF00535"/>
    </source>
</evidence>
<dbReference type="PANTHER" id="PTHR43630">
    <property type="entry name" value="POLY-BETA-1,6-N-ACETYL-D-GLUCOSAMINE SYNTHASE"/>
    <property type="match status" value="1"/>
</dbReference>
<dbReference type="Gene3D" id="3.90.550.10">
    <property type="entry name" value="Spore Coat Polysaccharide Biosynthesis Protein SpsA, Chain A"/>
    <property type="match status" value="1"/>
</dbReference>
<dbReference type="SUPFAM" id="SSF53448">
    <property type="entry name" value="Nucleotide-diphospho-sugar transferases"/>
    <property type="match status" value="1"/>
</dbReference>
<dbReference type="EMBL" id="MT142403">
    <property type="protein sequence ID" value="QJA80025.1"/>
    <property type="molecule type" value="Genomic_DNA"/>
</dbReference>
<dbReference type="AlphaFoldDB" id="A0A6M3KEP3"/>